<comment type="subcellular location">
    <subcellularLocation>
        <location evidence="1">Cell membrane</location>
    </subcellularLocation>
</comment>
<dbReference type="Pfam" id="PF25917">
    <property type="entry name" value="BSH_RND"/>
    <property type="match status" value="1"/>
</dbReference>
<evidence type="ECO:0000313" key="12">
    <source>
        <dbReference type="EMBL" id="SJM94552.1"/>
    </source>
</evidence>
<dbReference type="Pfam" id="PF25944">
    <property type="entry name" value="Beta-barrel_RND"/>
    <property type="match status" value="1"/>
</dbReference>
<sequence length="410" mass="44430">MTRQKLQWPIWIAFSIVIASVAYYGKSYLPQLKQDAPPKPSDKHGKSAIAVLAAAATQQDVPVYLTGLGTVTGLHTVTIRSRIDGELVKVNFKEGQMVRAGALLAEIDARAYKVQVQQAEGQLKRDTALLKNAETDLARYRTLLKQDSISAQQTATQESLVKQYQGTVAIDQAMLANATLQLSYTKIIAPISGRLGLRLVDQGNIVHINDVNGLAVISQTQPTSVIFTLPEDALPAVMQQFHAGKQLTVIAFDRSGNKKLAQGNLTAIDNQIDLNTGTVKLKSQFDNTDAALFANQFVNVKMLVNTLHSVVTVPAAAIQNGVSGAFVYVVKDDQTVSVRAVKLGAVDGEQVVIEDGLNADEWVVVDGADKLREGTPIKLINRDAPVPNKLGTIPLLKKDQVQTQRRDHAD</sequence>
<name>A0A1R4HE92_9GAMM</name>
<keyword evidence="3" id="KW-0813">Transport</keyword>
<dbReference type="NCBIfam" id="TIGR01730">
    <property type="entry name" value="RND_mfp"/>
    <property type="match status" value="1"/>
</dbReference>
<dbReference type="EMBL" id="FUKJ01000343">
    <property type="protein sequence ID" value="SJM94552.1"/>
    <property type="molecule type" value="Genomic_DNA"/>
</dbReference>
<dbReference type="GO" id="GO:1990281">
    <property type="term" value="C:efflux pump complex"/>
    <property type="evidence" value="ECO:0007669"/>
    <property type="project" value="TreeGrafter"/>
</dbReference>
<dbReference type="OrthoDB" id="9783047at2"/>
<dbReference type="Pfam" id="PF25967">
    <property type="entry name" value="RND-MFP_C"/>
    <property type="match status" value="1"/>
</dbReference>
<dbReference type="InterPro" id="IPR058624">
    <property type="entry name" value="MdtA-like_HH"/>
</dbReference>
<dbReference type="AlphaFoldDB" id="A0A1R4HE92"/>
<dbReference type="InterPro" id="IPR058627">
    <property type="entry name" value="MdtA-like_C"/>
</dbReference>
<evidence type="ECO:0000259" key="11">
    <source>
        <dbReference type="Pfam" id="PF25967"/>
    </source>
</evidence>
<evidence type="ECO:0000256" key="1">
    <source>
        <dbReference type="ARBA" id="ARBA00004236"/>
    </source>
</evidence>
<dbReference type="Gene3D" id="2.40.30.170">
    <property type="match status" value="1"/>
</dbReference>
<evidence type="ECO:0000259" key="8">
    <source>
        <dbReference type="Pfam" id="PF25876"/>
    </source>
</evidence>
<dbReference type="RefSeq" id="WP_087147848.1">
    <property type="nucleotide sequence ID" value="NZ_FUKJ01000343.1"/>
</dbReference>
<evidence type="ECO:0000256" key="5">
    <source>
        <dbReference type="ARBA" id="ARBA00022519"/>
    </source>
</evidence>
<keyword evidence="13" id="KW-1185">Reference proteome</keyword>
<keyword evidence="5" id="KW-0997">Cell inner membrane</keyword>
<organism evidence="12 13">
    <name type="scientific">Crenothrix polyspora</name>
    <dbReference type="NCBI Taxonomy" id="360316"/>
    <lineage>
        <taxon>Bacteria</taxon>
        <taxon>Pseudomonadati</taxon>
        <taxon>Pseudomonadota</taxon>
        <taxon>Gammaproteobacteria</taxon>
        <taxon>Methylococcales</taxon>
        <taxon>Crenotrichaceae</taxon>
        <taxon>Crenothrix</taxon>
    </lineage>
</organism>
<feature type="domain" description="Multidrug resistance protein MdtA-like C-terminal permuted SH3" evidence="11">
    <location>
        <begin position="310"/>
        <end position="370"/>
    </location>
</feature>
<dbReference type="Pfam" id="PF25876">
    <property type="entry name" value="HH_MFP_RND"/>
    <property type="match status" value="1"/>
</dbReference>
<evidence type="ECO:0000259" key="9">
    <source>
        <dbReference type="Pfam" id="PF25917"/>
    </source>
</evidence>
<dbReference type="InterPro" id="IPR058626">
    <property type="entry name" value="MdtA-like_b-barrel"/>
</dbReference>
<dbReference type="SUPFAM" id="SSF111369">
    <property type="entry name" value="HlyD-like secretion proteins"/>
    <property type="match status" value="1"/>
</dbReference>
<dbReference type="PANTHER" id="PTHR30469:SF12">
    <property type="entry name" value="MULTIDRUG RESISTANCE PROTEIN MDTA"/>
    <property type="match status" value="1"/>
</dbReference>
<dbReference type="Gene3D" id="2.40.50.100">
    <property type="match status" value="1"/>
</dbReference>
<evidence type="ECO:0000259" key="10">
    <source>
        <dbReference type="Pfam" id="PF25944"/>
    </source>
</evidence>
<keyword evidence="4" id="KW-1003">Cell membrane</keyword>
<keyword evidence="7" id="KW-1133">Transmembrane helix</keyword>
<accession>A0A1R4HE92</accession>
<evidence type="ECO:0000256" key="7">
    <source>
        <dbReference type="SAM" id="Phobius"/>
    </source>
</evidence>
<evidence type="ECO:0000313" key="13">
    <source>
        <dbReference type="Proteomes" id="UP000195442"/>
    </source>
</evidence>
<proteinExistence type="inferred from homology"/>
<dbReference type="GO" id="GO:0015562">
    <property type="term" value="F:efflux transmembrane transporter activity"/>
    <property type="evidence" value="ECO:0007669"/>
    <property type="project" value="TreeGrafter"/>
</dbReference>
<dbReference type="PANTHER" id="PTHR30469">
    <property type="entry name" value="MULTIDRUG RESISTANCE PROTEIN MDTA"/>
    <property type="match status" value="1"/>
</dbReference>
<protein>
    <submittedName>
        <fullName evidence="12">Multidrug efflux system, subunit A</fullName>
    </submittedName>
</protein>
<feature type="domain" description="Multidrug resistance protein MdtA-like beta-barrel" evidence="10">
    <location>
        <begin position="223"/>
        <end position="305"/>
    </location>
</feature>
<feature type="domain" description="Multidrug resistance protein MdtA-like barrel-sandwich hybrid" evidence="9">
    <location>
        <begin position="76"/>
        <end position="217"/>
    </location>
</feature>
<evidence type="ECO:0000256" key="4">
    <source>
        <dbReference type="ARBA" id="ARBA00022475"/>
    </source>
</evidence>
<dbReference type="Gene3D" id="1.10.287.470">
    <property type="entry name" value="Helix hairpin bin"/>
    <property type="match status" value="1"/>
</dbReference>
<feature type="domain" description="Multidrug resistance protein MdtA-like alpha-helical hairpin" evidence="8">
    <location>
        <begin position="116"/>
        <end position="185"/>
    </location>
</feature>
<keyword evidence="7" id="KW-0812">Transmembrane</keyword>
<dbReference type="InterPro" id="IPR058625">
    <property type="entry name" value="MdtA-like_BSH"/>
</dbReference>
<dbReference type="Gene3D" id="2.40.420.20">
    <property type="match status" value="1"/>
</dbReference>
<feature type="transmembrane region" description="Helical" evidence="7">
    <location>
        <begin position="6"/>
        <end position="24"/>
    </location>
</feature>
<evidence type="ECO:0000256" key="3">
    <source>
        <dbReference type="ARBA" id="ARBA00022448"/>
    </source>
</evidence>
<dbReference type="Proteomes" id="UP000195442">
    <property type="component" value="Unassembled WGS sequence"/>
</dbReference>
<dbReference type="NCBIfam" id="NF008589">
    <property type="entry name" value="PRK11556.1"/>
    <property type="match status" value="1"/>
</dbReference>
<reference evidence="13" key="1">
    <citation type="submission" date="2017-02" db="EMBL/GenBank/DDBJ databases">
        <authorList>
            <person name="Daims H."/>
        </authorList>
    </citation>
    <scope>NUCLEOTIDE SEQUENCE [LARGE SCALE GENOMIC DNA]</scope>
</reference>
<evidence type="ECO:0000256" key="2">
    <source>
        <dbReference type="ARBA" id="ARBA00009477"/>
    </source>
</evidence>
<gene>
    <name evidence="12" type="primary">mdtA</name>
    <name evidence="12" type="ORF">CRENPOLYSF2_4070004</name>
</gene>
<evidence type="ECO:0000256" key="6">
    <source>
        <dbReference type="ARBA" id="ARBA00023136"/>
    </source>
</evidence>
<comment type="similarity">
    <text evidence="2">Belongs to the membrane fusion protein (MFP) (TC 8.A.1) family.</text>
</comment>
<keyword evidence="6 7" id="KW-0472">Membrane</keyword>
<dbReference type="InterPro" id="IPR006143">
    <property type="entry name" value="RND_pump_MFP"/>
</dbReference>